<dbReference type="PANTHER" id="PTHR35585:SF1">
    <property type="entry name" value="HHE DOMAIN PROTEIN (AFU_ORTHOLOGUE AFUA_4G00730)"/>
    <property type="match status" value="1"/>
</dbReference>
<dbReference type="OMA" id="LMPTRSH"/>
<keyword evidence="3" id="KW-1185">Reference proteome</keyword>
<dbReference type="GeneID" id="8438569"/>
<dbReference type="Gene3D" id="1.20.120.520">
    <property type="entry name" value="nmb1532 protein domain like"/>
    <property type="match status" value="1"/>
</dbReference>
<evidence type="ECO:0000313" key="3">
    <source>
        <dbReference type="Proteomes" id="UP000002058"/>
    </source>
</evidence>
<dbReference type="Proteomes" id="UP000002058">
    <property type="component" value="Unassembled WGS sequence"/>
</dbReference>
<dbReference type="PANTHER" id="PTHR35585">
    <property type="entry name" value="HHE DOMAIN PROTEIN (AFU_ORTHOLOGUE AFUA_4G00730)"/>
    <property type="match status" value="1"/>
</dbReference>
<reference evidence="3" key="1">
    <citation type="journal article" date="2009" name="Genome Res.">
        <title>Comparative genomic analyses of the human fungal pathogens Coccidioides and their relatives.</title>
        <authorList>
            <person name="Sharpton T.J."/>
            <person name="Stajich J.E."/>
            <person name="Rounsley S.D."/>
            <person name="Gardner M.J."/>
            <person name="Wortman J.R."/>
            <person name="Jordar V.S."/>
            <person name="Maiti R."/>
            <person name="Kodira C.D."/>
            <person name="Neafsey D.E."/>
            <person name="Zeng Q."/>
            <person name="Hung C.-Y."/>
            <person name="McMahan C."/>
            <person name="Muszewska A."/>
            <person name="Grynberg M."/>
            <person name="Mandel M.A."/>
            <person name="Kellner E.M."/>
            <person name="Barker B.M."/>
            <person name="Galgiani J.N."/>
            <person name="Orbach M.J."/>
            <person name="Kirkland T.N."/>
            <person name="Cole G.T."/>
            <person name="Henn M.R."/>
            <person name="Birren B.W."/>
            <person name="Taylor J.W."/>
        </authorList>
    </citation>
    <scope>NUCLEOTIDE SEQUENCE [LARGE SCALE GENOMIC DNA]</scope>
    <source>
        <strain evidence="3">UAMH 1704</strain>
    </source>
</reference>
<dbReference type="InterPro" id="IPR012312">
    <property type="entry name" value="Hemerythrin-like"/>
</dbReference>
<dbReference type="OrthoDB" id="9983919at2759"/>
<dbReference type="HOGENOM" id="CLU_079417_0_0_1"/>
<organism evidence="2 3">
    <name type="scientific">Uncinocarpus reesii (strain UAMH 1704)</name>
    <dbReference type="NCBI Taxonomy" id="336963"/>
    <lineage>
        <taxon>Eukaryota</taxon>
        <taxon>Fungi</taxon>
        <taxon>Dikarya</taxon>
        <taxon>Ascomycota</taxon>
        <taxon>Pezizomycotina</taxon>
        <taxon>Eurotiomycetes</taxon>
        <taxon>Eurotiomycetidae</taxon>
        <taxon>Onygenales</taxon>
        <taxon>Onygenaceae</taxon>
        <taxon>Uncinocarpus</taxon>
    </lineage>
</organism>
<dbReference type="AlphaFoldDB" id="C4JIZ3"/>
<gene>
    <name evidence="2" type="ORF">UREG_01600</name>
</gene>
<dbReference type="VEuPathDB" id="FungiDB:UREG_01600"/>
<name>C4JIZ3_UNCRE</name>
<accession>C4JIZ3</accession>
<evidence type="ECO:0000259" key="1">
    <source>
        <dbReference type="Pfam" id="PF01814"/>
    </source>
</evidence>
<dbReference type="RefSeq" id="XP_002542084.1">
    <property type="nucleotide sequence ID" value="XM_002542038.1"/>
</dbReference>
<protein>
    <recommendedName>
        <fullName evidence="1">Hemerythrin-like domain-containing protein</fullName>
    </recommendedName>
</protein>
<dbReference type="InParanoid" id="C4JIZ3"/>
<dbReference type="eggNOG" id="ENOG502S054">
    <property type="taxonomic scope" value="Eukaryota"/>
</dbReference>
<dbReference type="KEGG" id="ure:UREG_01600"/>
<sequence length="183" mass="21422">MVRISDAIKQDQEEMRDHYQKTIEAPDAETMQRWGNQLGWELARYAVAEELVVYPALETHMDHGKVIADKERNENQQIKTTLAQLQQMSASDPQYRVTLDQLMSKLNQHFDEEQDEDLPSLESVLDEPVSEQISRRFERTKILMPTRAHPNAPTQPFFETVSAFMLAPIDRIADIMWREFPDY</sequence>
<evidence type="ECO:0000313" key="2">
    <source>
        <dbReference type="EMBL" id="EEP76751.1"/>
    </source>
</evidence>
<dbReference type="EMBL" id="CH476615">
    <property type="protein sequence ID" value="EEP76751.1"/>
    <property type="molecule type" value="Genomic_DNA"/>
</dbReference>
<feature type="domain" description="Hemerythrin-like" evidence="1">
    <location>
        <begin position="4"/>
        <end position="119"/>
    </location>
</feature>
<proteinExistence type="predicted"/>
<dbReference type="Pfam" id="PF01814">
    <property type="entry name" value="Hemerythrin"/>
    <property type="match status" value="1"/>
</dbReference>